<dbReference type="Proteomes" id="UP001596527">
    <property type="component" value="Unassembled WGS sequence"/>
</dbReference>
<keyword evidence="2" id="KW-0805">Transcription regulation</keyword>
<name>A0ABW2SNF9_9ACTO</name>
<dbReference type="InterPro" id="IPR000843">
    <property type="entry name" value="HTH_LacI"/>
</dbReference>
<protein>
    <submittedName>
        <fullName evidence="6">LacI family DNA-binding transcriptional regulator</fullName>
    </submittedName>
</protein>
<dbReference type="EMBL" id="JBHTEF010000001">
    <property type="protein sequence ID" value="MFC7581419.1"/>
    <property type="molecule type" value="Genomic_DNA"/>
</dbReference>
<keyword evidence="7" id="KW-1185">Reference proteome</keyword>
<evidence type="ECO:0000313" key="6">
    <source>
        <dbReference type="EMBL" id="MFC7581419.1"/>
    </source>
</evidence>
<dbReference type="InterPro" id="IPR010982">
    <property type="entry name" value="Lambda_DNA-bd_dom_sf"/>
</dbReference>
<organism evidence="6 7">
    <name type="scientific">Schaalia naturae</name>
    <dbReference type="NCBI Taxonomy" id="635203"/>
    <lineage>
        <taxon>Bacteria</taxon>
        <taxon>Bacillati</taxon>
        <taxon>Actinomycetota</taxon>
        <taxon>Actinomycetes</taxon>
        <taxon>Actinomycetales</taxon>
        <taxon>Actinomycetaceae</taxon>
        <taxon>Schaalia</taxon>
    </lineage>
</organism>
<dbReference type="InterPro" id="IPR046335">
    <property type="entry name" value="LacI/GalR-like_sensor"/>
</dbReference>
<dbReference type="Gene3D" id="1.10.260.40">
    <property type="entry name" value="lambda repressor-like DNA-binding domains"/>
    <property type="match status" value="1"/>
</dbReference>
<dbReference type="Pfam" id="PF00356">
    <property type="entry name" value="LacI"/>
    <property type="match status" value="1"/>
</dbReference>
<dbReference type="SUPFAM" id="SSF53822">
    <property type="entry name" value="Periplasmic binding protein-like I"/>
    <property type="match status" value="1"/>
</dbReference>
<comment type="caution">
    <text evidence="6">The sequence shown here is derived from an EMBL/GenBank/DDBJ whole genome shotgun (WGS) entry which is preliminary data.</text>
</comment>
<evidence type="ECO:0000259" key="5">
    <source>
        <dbReference type="PROSITE" id="PS50932"/>
    </source>
</evidence>
<keyword evidence="4" id="KW-0804">Transcription</keyword>
<accession>A0ABW2SNF9</accession>
<dbReference type="Pfam" id="PF13377">
    <property type="entry name" value="Peripla_BP_3"/>
    <property type="match status" value="1"/>
</dbReference>
<dbReference type="PANTHER" id="PTHR30146:SF148">
    <property type="entry name" value="HTH-TYPE TRANSCRIPTIONAL REPRESSOR PURR-RELATED"/>
    <property type="match status" value="1"/>
</dbReference>
<dbReference type="Gene3D" id="3.40.50.2300">
    <property type="match status" value="2"/>
</dbReference>
<dbReference type="SMART" id="SM00354">
    <property type="entry name" value="HTH_LACI"/>
    <property type="match status" value="1"/>
</dbReference>
<evidence type="ECO:0000256" key="4">
    <source>
        <dbReference type="ARBA" id="ARBA00023163"/>
    </source>
</evidence>
<dbReference type="PANTHER" id="PTHR30146">
    <property type="entry name" value="LACI-RELATED TRANSCRIPTIONAL REPRESSOR"/>
    <property type="match status" value="1"/>
</dbReference>
<evidence type="ECO:0000313" key="7">
    <source>
        <dbReference type="Proteomes" id="UP001596527"/>
    </source>
</evidence>
<sequence>MSFVERGLIVRRDDSASVTYTDIARLAGVSTATVSRVLAGSASVSRDRQERVHLAAEQLGYRPNRAARALRRNKSDTIGLVVSDIEYPPIARLARVIESEAALQGLGLMICNTDESLTRQSFYIDLLLQERVAGVIAMPATDDPQQIRSLLDSDIPTVTVDRIVPDHNVDCVLIDNAAATHALVADLLGHQRRRFLGIFGTQDATPSRERLEAVQEQLSTRSGVTLSVRTLSLGSTIGIAQATRRITSIVQESFGSSAYNPDAIICSNAMTVEIVMKTLFERSIRVPDEVSVVGYDDMIGLDLFYSPVTVADQPFDRIGKRAVELLLSRMSGDADRSQRIIRIQPDMQFRDSCGGGHS</sequence>
<keyword evidence="1" id="KW-0678">Repressor</keyword>
<reference evidence="7" key="1">
    <citation type="journal article" date="2019" name="Int. J. Syst. Evol. Microbiol.">
        <title>The Global Catalogue of Microorganisms (GCM) 10K type strain sequencing project: providing services to taxonomists for standard genome sequencing and annotation.</title>
        <authorList>
            <consortium name="The Broad Institute Genomics Platform"/>
            <consortium name="The Broad Institute Genome Sequencing Center for Infectious Disease"/>
            <person name="Wu L."/>
            <person name="Ma J."/>
        </authorList>
    </citation>
    <scope>NUCLEOTIDE SEQUENCE [LARGE SCALE GENOMIC DNA]</scope>
    <source>
        <strain evidence="7">CCUG 56698</strain>
    </source>
</reference>
<dbReference type="GO" id="GO:0003677">
    <property type="term" value="F:DNA binding"/>
    <property type="evidence" value="ECO:0007669"/>
    <property type="project" value="UniProtKB-KW"/>
</dbReference>
<dbReference type="PROSITE" id="PS50932">
    <property type="entry name" value="HTH_LACI_2"/>
    <property type="match status" value="1"/>
</dbReference>
<dbReference type="CDD" id="cd01392">
    <property type="entry name" value="HTH_LacI"/>
    <property type="match status" value="1"/>
</dbReference>
<evidence type="ECO:0000256" key="1">
    <source>
        <dbReference type="ARBA" id="ARBA00022491"/>
    </source>
</evidence>
<proteinExistence type="predicted"/>
<dbReference type="SUPFAM" id="SSF47413">
    <property type="entry name" value="lambda repressor-like DNA-binding domains"/>
    <property type="match status" value="1"/>
</dbReference>
<evidence type="ECO:0000256" key="3">
    <source>
        <dbReference type="ARBA" id="ARBA00023125"/>
    </source>
</evidence>
<feature type="domain" description="HTH lacI-type" evidence="5">
    <location>
        <begin position="18"/>
        <end position="72"/>
    </location>
</feature>
<evidence type="ECO:0000256" key="2">
    <source>
        <dbReference type="ARBA" id="ARBA00023015"/>
    </source>
</evidence>
<keyword evidence="3 6" id="KW-0238">DNA-binding</keyword>
<gene>
    <name evidence="6" type="ORF">ACFQWG_09465</name>
</gene>
<dbReference type="InterPro" id="IPR028082">
    <property type="entry name" value="Peripla_BP_I"/>
</dbReference>
<dbReference type="RefSeq" id="WP_380974722.1">
    <property type="nucleotide sequence ID" value="NZ_JBHTEF010000001.1"/>
</dbReference>